<name>A0A6L5Y4C1_9FIRM</name>
<dbReference type="InterPro" id="IPR005119">
    <property type="entry name" value="LysR_subst-bd"/>
</dbReference>
<dbReference type="InterPro" id="IPR036388">
    <property type="entry name" value="WH-like_DNA-bd_sf"/>
</dbReference>
<dbReference type="InterPro" id="IPR036390">
    <property type="entry name" value="WH_DNA-bd_sf"/>
</dbReference>
<dbReference type="Gene3D" id="1.10.10.10">
    <property type="entry name" value="Winged helix-like DNA-binding domain superfamily/Winged helix DNA-binding domain"/>
    <property type="match status" value="1"/>
</dbReference>
<dbReference type="PANTHER" id="PTHR30419">
    <property type="entry name" value="HTH-TYPE TRANSCRIPTIONAL REGULATOR YBHD"/>
    <property type="match status" value="1"/>
</dbReference>
<comment type="caution">
    <text evidence="6">The sequence shown here is derived from an EMBL/GenBank/DDBJ whole genome shotgun (WGS) entry which is preliminary data.</text>
</comment>
<evidence type="ECO:0000256" key="2">
    <source>
        <dbReference type="ARBA" id="ARBA00023015"/>
    </source>
</evidence>
<accession>A0A6L5Y4C1</accession>
<evidence type="ECO:0000313" key="6">
    <source>
        <dbReference type="EMBL" id="MST51361.1"/>
    </source>
</evidence>
<organism evidence="6 7">
    <name type="scientific">Hornefia butyriciproducens</name>
    <dbReference type="NCBI Taxonomy" id="2652293"/>
    <lineage>
        <taxon>Bacteria</taxon>
        <taxon>Bacillati</taxon>
        <taxon>Bacillota</taxon>
        <taxon>Clostridia</taxon>
        <taxon>Peptostreptococcales</taxon>
        <taxon>Anaerovoracaceae</taxon>
        <taxon>Hornefia</taxon>
    </lineage>
</organism>
<keyword evidence="7" id="KW-1185">Reference proteome</keyword>
<dbReference type="PRINTS" id="PR00039">
    <property type="entry name" value="HTHLYSR"/>
</dbReference>
<reference evidence="6 7" key="1">
    <citation type="submission" date="2019-08" db="EMBL/GenBank/DDBJ databases">
        <title>In-depth cultivation of the pig gut microbiome towards novel bacterial diversity and tailored functional studies.</title>
        <authorList>
            <person name="Wylensek D."/>
            <person name="Hitch T.C.A."/>
            <person name="Clavel T."/>
        </authorList>
    </citation>
    <scope>NUCLEOTIDE SEQUENCE [LARGE SCALE GENOMIC DNA]</scope>
    <source>
        <strain evidence="6 7">WCA-MUC-591-APC-3H</strain>
    </source>
</reference>
<comment type="similarity">
    <text evidence="1">Belongs to the LysR transcriptional regulatory family.</text>
</comment>
<dbReference type="Pfam" id="PF00126">
    <property type="entry name" value="HTH_1"/>
    <property type="match status" value="1"/>
</dbReference>
<dbReference type="Pfam" id="PF03466">
    <property type="entry name" value="LysR_substrate"/>
    <property type="match status" value="1"/>
</dbReference>
<dbReference type="PANTHER" id="PTHR30419:SF28">
    <property type="entry name" value="HTH-TYPE TRANSCRIPTIONAL REGULATOR BSDA"/>
    <property type="match status" value="1"/>
</dbReference>
<dbReference type="SUPFAM" id="SSF46785">
    <property type="entry name" value="Winged helix' DNA-binding domain"/>
    <property type="match status" value="1"/>
</dbReference>
<dbReference type="InterPro" id="IPR000847">
    <property type="entry name" value="LysR_HTH_N"/>
</dbReference>
<gene>
    <name evidence="6" type="ORF">FYJ64_03320</name>
</gene>
<dbReference type="CDD" id="cd05466">
    <property type="entry name" value="PBP2_LTTR_substrate"/>
    <property type="match status" value="1"/>
</dbReference>
<evidence type="ECO:0000256" key="3">
    <source>
        <dbReference type="ARBA" id="ARBA00023125"/>
    </source>
</evidence>
<dbReference type="GO" id="GO:0005829">
    <property type="term" value="C:cytosol"/>
    <property type="evidence" value="ECO:0007669"/>
    <property type="project" value="TreeGrafter"/>
</dbReference>
<dbReference type="SUPFAM" id="SSF53850">
    <property type="entry name" value="Periplasmic binding protein-like II"/>
    <property type="match status" value="1"/>
</dbReference>
<evidence type="ECO:0000313" key="7">
    <source>
        <dbReference type="Proteomes" id="UP000474676"/>
    </source>
</evidence>
<evidence type="ECO:0000259" key="5">
    <source>
        <dbReference type="PROSITE" id="PS50931"/>
    </source>
</evidence>
<dbReference type="Gene3D" id="3.40.190.290">
    <property type="match status" value="1"/>
</dbReference>
<dbReference type="GO" id="GO:0003700">
    <property type="term" value="F:DNA-binding transcription factor activity"/>
    <property type="evidence" value="ECO:0007669"/>
    <property type="project" value="InterPro"/>
</dbReference>
<evidence type="ECO:0000256" key="1">
    <source>
        <dbReference type="ARBA" id="ARBA00009437"/>
    </source>
</evidence>
<dbReference type="PROSITE" id="PS50931">
    <property type="entry name" value="HTH_LYSR"/>
    <property type="match status" value="1"/>
</dbReference>
<dbReference type="AlphaFoldDB" id="A0A6L5Y4C1"/>
<keyword evidence="2" id="KW-0805">Transcription regulation</keyword>
<protein>
    <submittedName>
        <fullName evidence="6">LysR family transcriptional regulator</fullName>
    </submittedName>
</protein>
<dbReference type="InterPro" id="IPR050950">
    <property type="entry name" value="HTH-type_LysR_regulators"/>
</dbReference>
<feature type="domain" description="HTH lysR-type" evidence="5">
    <location>
        <begin position="35"/>
        <end position="92"/>
    </location>
</feature>
<dbReference type="Proteomes" id="UP000474676">
    <property type="component" value="Unassembled WGS sequence"/>
</dbReference>
<dbReference type="GO" id="GO:0003677">
    <property type="term" value="F:DNA binding"/>
    <property type="evidence" value="ECO:0007669"/>
    <property type="project" value="UniProtKB-KW"/>
</dbReference>
<keyword evidence="3" id="KW-0238">DNA-binding</keyword>
<sequence length="333" mass="37553">MNQSGTKYGIIGKYRIHDEYYASILMQVIQKEAHMNITQYEALVRAVESGTMTEAARELGYSQSGLTRALNSLEQEWGVKLLLRGRSGVRLTAEGQILMPLIRTVMNDQLRLNERIDEITGLREGLIRVGTFNSVSAQWLPGIIKQFRKEYPGIRFELLHGTDEQINAWILDGRVDVGFIAYPGAPELDSDFLYRDPIVSIFADSDPHAKLSTFPIAELPRLPYIALYEGVEDEITAILAQNRIQPDTKFMESDDHAVIAMVEQGLGTSLMSMMMLQGFDRRITAVPLDPPGHRDLGVACRGRQYLSAAARKFYDCICDWVKNEYAVHMTTCI</sequence>
<proteinExistence type="inferred from homology"/>
<dbReference type="EMBL" id="VUMZ01000002">
    <property type="protein sequence ID" value="MST51361.1"/>
    <property type="molecule type" value="Genomic_DNA"/>
</dbReference>
<evidence type="ECO:0000256" key="4">
    <source>
        <dbReference type="ARBA" id="ARBA00023163"/>
    </source>
</evidence>
<keyword evidence="4" id="KW-0804">Transcription</keyword>